<dbReference type="GeneID" id="101452542"/>
<evidence type="ECO:0000256" key="9">
    <source>
        <dbReference type="PROSITE-ProRule" id="PRU00282"/>
    </source>
</evidence>
<comment type="similarity">
    <text evidence="2 10">Belongs to the mitochondrial carrier (TC 2.A.29) family.</text>
</comment>
<organism evidence="11">
    <name type="scientific">Ceratitis capitata</name>
    <name type="common">Mediterranean fruit fly</name>
    <name type="synonym">Tephritis capitata</name>
    <dbReference type="NCBI Taxonomy" id="7213"/>
    <lineage>
        <taxon>Eukaryota</taxon>
        <taxon>Metazoa</taxon>
        <taxon>Ecdysozoa</taxon>
        <taxon>Arthropoda</taxon>
        <taxon>Hexapoda</taxon>
        <taxon>Insecta</taxon>
        <taxon>Pterygota</taxon>
        <taxon>Neoptera</taxon>
        <taxon>Endopterygota</taxon>
        <taxon>Diptera</taxon>
        <taxon>Brachycera</taxon>
        <taxon>Muscomorpha</taxon>
        <taxon>Tephritoidea</taxon>
        <taxon>Tephritidae</taxon>
        <taxon>Ceratitis</taxon>
        <taxon>Ceratitis</taxon>
    </lineage>
</organism>
<dbReference type="GO" id="GO:1990575">
    <property type="term" value="P:mitochondrial L-ornithine transmembrane transport"/>
    <property type="evidence" value="ECO:0007669"/>
    <property type="project" value="TreeGrafter"/>
</dbReference>
<evidence type="ECO:0000256" key="4">
    <source>
        <dbReference type="ARBA" id="ARBA00022692"/>
    </source>
</evidence>
<dbReference type="SUPFAM" id="SSF103506">
    <property type="entry name" value="Mitochondrial carrier"/>
    <property type="match status" value="1"/>
</dbReference>
<evidence type="ECO:0000256" key="1">
    <source>
        <dbReference type="ARBA" id="ARBA00004225"/>
    </source>
</evidence>
<dbReference type="FunFam" id="1.50.40.10:FF:000146">
    <property type="entry name" value="Uncharacterized protein, isoform B"/>
    <property type="match status" value="1"/>
</dbReference>
<protein>
    <submittedName>
        <fullName evidence="11">Mitochondrial ornithine transporter 1</fullName>
    </submittedName>
</protein>
<evidence type="ECO:0000256" key="3">
    <source>
        <dbReference type="ARBA" id="ARBA00022448"/>
    </source>
</evidence>
<dbReference type="KEGG" id="ccat:101452542"/>
<dbReference type="GO" id="GO:0000064">
    <property type="term" value="F:L-ornithine transmembrane transporter activity"/>
    <property type="evidence" value="ECO:0007669"/>
    <property type="project" value="TreeGrafter"/>
</dbReference>
<keyword evidence="7" id="KW-0496">Mitochondrion</keyword>
<evidence type="ECO:0000256" key="2">
    <source>
        <dbReference type="ARBA" id="ARBA00006375"/>
    </source>
</evidence>
<name>W8C6I6_CERCA</name>
<keyword evidence="4 9" id="KW-0812">Transmembrane</keyword>
<evidence type="ECO:0000256" key="8">
    <source>
        <dbReference type="ARBA" id="ARBA00023136"/>
    </source>
</evidence>
<feature type="repeat" description="Solcar" evidence="9">
    <location>
        <begin position="120"/>
        <end position="215"/>
    </location>
</feature>
<dbReference type="PANTHER" id="PTHR45624:SF12">
    <property type="entry name" value="MITOCHONDRIAL ORNITHINE TRANSPORTER 1"/>
    <property type="match status" value="1"/>
</dbReference>
<dbReference type="OrthoDB" id="409586at2759"/>
<dbReference type="InterPro" id="IPR050567">
    <property type="entry name" value="Mitochondrial_Carrier"/>
</dbReference>
<dbReference type="EMBL" id="GAMC01004219">
    <property type="protein sequence ID" value="JAC02337.1"/>
    <property type="molecule type" value="mRNA"/>
</dbReference>
<dbReference type="EMBL" id="GAMC01004222">
    <property type="protein sequence ID" value="JAC02334.1"/>
    <property type="molecule type" value="mRNA"/>
</dbReference>
<dbReference type="Gene3D" id="1.50.40.10">
    <property type="entry name" value="Mitochondrial carrier domain"/>
    <property type="match status" value="1"/>
</dbReference>
<dbReference type="PROSITE" id="PS50920">
    <property type="entry name" value="SOLCAR"/>
    <property type="match status" value="3"/>
</dbReference>
<reference evidence="11" key="2">
    <citation type="journal article" date="2014" name="BMC Genomics">
        <title>A genomic perspective to assessing quality of mass-reared SIT flies used in Mediterranean fruit fly (Ceratitis capitata) eradication in California.</title>
        <authorList>
            <person name="Calla B."/>
            <person name="Hall B."/>
            <person name="Hou S."/>
            <person name="Geib S.M."/>
        </authorList>
    </citation>
    <scope>NUCLEOTIDE SEQUENCE</scope>
</reference>
<evidence type="ECO:0000256" key="6">
    <source>
        <dbReference type="ARBA" id="ARBA00022989"/>
    </source>
</evidence>
<keyword evidence="6" id="KW-1133">Transmembrane helix</keyword>
<dbReference type="Pfam" id="PF00153">
    <property type="entry name" value="Mito_carr"/>
    <property type="match status" value="3"/>
</dbReference>
<dbReference type="PANTHER" id="PTHR45624">
    <property type="entry name" value="MITOCHONDRIAL BASIC AMINO ACIDS TRANSPORTER-RELATED"/>
    <property type="match status" value="1"/>
</dbReference>
<keyword evidence="5" id="KW-0677">Repeat</keyword>
<dbReference type="EMBL" id="GAMC01004220">
    <property type="protein sequence ID" value="JAC02336.1"/>
    <property type="molecule type" value="mRNA"/>
</dbReference>
<feature type="repeat" description="Solcar" evidence="9">
    <location>
        <begin position="22"/>
        <end position="107"/>
    </location>
</feature>
<feature type="repeat" description="Solcar" evidence="9">
    <location>
        <begin position="226"/>
        <end position="309"/>
    </location>
</feature>
<reference evidence="11" key="1">
    <citation type="submission" date="2013-07" db="EMBL/GenBank/DDBJ databases">
        <authorList>
            <person name="Geib S."/>
        </authorList>
    </citation>
    <scope>NUCLEOTIDE SEQUENCE</scope>
</reference>
<evidence type="ECO:0000313" key="11">
    <source>
        <dbReference type="EMBL" id="JAC02337.1"/>
    </source>
</evidence>
<dbReference type="AlphaFoldDB" id="W8C6I6"/>
<dbReference type="InterPro" id="IPR018108">
    <property type="entry name" value="MCP_transmembrane"/>
</dbReference>
<keyword evidence="3 10" id="KW-0813">Transport</keyword>
<gene>
    <name evidence="11" type="primary">ORNT1</name>
</gene>
<dbReference type="InterPro" id="IPR023395">
    <property type="entry name" value="MCP_dom_sf"/>
</dbReference>
<accession>W8C6I6</accession>
<sequence length="328" mass="36424">MEMFWKKKEAEPTPPPPPSAMRSRLIEFVAGSLGGGIQVYVSQPLDTVKVKQQTFPFLYKNMFDCFVSTYRKDGIFHGLYAGSIPAVIANVAENSVLFAAYGGCQSFVTYLVGKENNTQLNTTENAFAGFFAAFFSTFTLCPTELVKCKLQAIRESAECCPGVPANEHMTPWKLTKIIYKAEGVPGFFRGLTSTFMREMPGYFFFFGSYEATRELLAAPGQAKEDIGALRTMIAGAVGGVMLWTMIFPADVIKSRIQVQNLDHGMLTVGFNIVRKEGILALYNGLLPSVLRTIPATATLFVVYEYTKKTLHERFDPKSVPTDKKQKQI</sequence>
<dbReference type="GO" id="GO:0031966">
    <property type="term" value="C:mitochondrial membrane"/>
    <property type="evidence" value="ECO:0007669"/>
    <property type="project" value="UniProtKB-SubCell"/>
</dbReference>
<proteinExistence type="evidence at transcript level"/>
<comment type="subcellular location">
    <subcellularLocation>
        <location evidence="1">Mitochondrion membrane</location>
        <topology evidence="1">Multi-pass membrane protein</topology>
    </subcellularLocation>
</comment>
<evidence type="ECO:0000256" key="7">
    <source>
        <dbReference type="ARBA" id="ARBA00023128"/>
    </source>
</evidence>
<keyword evidence="8 9" id="KW-0472">Membrane</keyword>
<evidence type="ECO:0000256" key="5">
    <source>
        <dbReference type="ARBA" id="ARBA00022737"/>
    </source>
</evidence>
<evidence type="ECO:0000256" key="10">
    <source>
        <dbReference type="RuleBase" id="RU000488"/>
    </source>
</evidence>